<protein>
    <submittedName>
        <fullName evidence="1">Uncharacterized protein</fullName>
    </submittedName>
</protein>
<proteinExistence type="predicted"/>
<reference evidence="1 2" key="1">
    <citation type="submission" date="2018-04" db="EMBL/GenBank/DDBJ databases">
        <authorList>
            <person name="Go L.Y."/>
            <person name="Mitchell J.A."/>
        </authorList>
    </citation>
    <scope>NUCLEOTIDE SEQUENCE [LARGE SCALE GENOMIC DNA]</scope>
    <source>
        <strain evidence="1">ULC066bin1</strain>
    </source>
</reference>
<dbReference type="EMBL" id="QBML01000009">
    <property type="protein sequence ID" value="PZO41868.1"/>
    <property type="molecule type" value="Genomic_DNA"/>
</dbReference>
<comment type="caution">
    <text evidence="1">The sequence shown here is derived from an EMBL/GenBank/DDBJ whole genome shotgun (WGS) entry which is preliminary data.</text>
</comment>
<dbReference type="Proteomes" id="UP000249467">
    <property type="component" value="Unassembled WGS sequence"/>
</dbReference>
<dbReference type="AlphaFoldDB" id="A0A2W4YFM2"/>
<name>A0A2W4YFM2_9CYAN</name>
<evidence type="ECO:0000313" key="1">
    <source>
        <dbReference type="EMBL" id="PZO41868.1"/>
    </source>
</evidence>
<organism evidence="1 2">
    <name type="scientific">Pseudanabaena frigida</name>
    <dbReference type="NCBI Taxonomy" id="945775"/>
    <lineage>
        <taxon>Bacteria</taxon>
        <taxon>Bacillati</taxon>
        <taxon>Cyanobacteriota</taxon>
        <taxon>Cyanophyceae</taxon>
        <taxon>Pseudanabaenales</taxon>
        <taxon>Pseudanabaenaceae</taxon>
        <taxon>Pseudanabaena</taxon>
    </lineage>
</organism>
<sequence>MAETMALGDRIEFVFWEAGCMIWVGAKDFVSKDYDGFCNLIWDRDNLKLQKAIFEDKAFLAMDLYQDDGYNVRVVMGDLNEQERDEWVARVRWRLDLSCGQMVVSGVLGDDFDEIQDAKAIADSDGCLQCYVSVPPNEYQVEIYSYPPSDITTAWDQITGSDLFPITEGIEPEPLKAYFERTRPNTFVPAWIGCEIEEDPDRRKQYYEEAYSLHYTDFVIRLSPILEDLPPPEIGEDGSIKWEFRKPERCPLGLIRQS</sequence>
<evidence type="ECO:0000313" key="2">
    <source>
        <dbReference type="Proteomes" id="UP000249467"/>
    </source>
</evidence>
<reference evidence="1 2" key="2">
    <citation type="submission" date="2018-06" db="EMBL/GenBank/DDBJ databases">
        <title>Metagenomic assembly of (sub)arctic Cyanobacteria and their associated microbiome from non-axenic cultures.</title>
        <authorList>
            <person name="Baurain D."/>
        </authorList>
    </citation>
    <scope>NUCLEOTIDE SEQUENCE [LARGE SCALE GENOMIC DNA]</scope>
    <source>
        <strain evidence="1">ULC066bin1</strain>
    </source>
</reference>
<gene>
    <name evidence="1" type="ORF">DCF19_08330</name>
</gene>
<accession>A0A2W4YFM2</accession>